<dbReference type="Gene3D" id="3.30.565.10">
    <property type="entry name" value="Histidine kinase-like ATPase, C-terminal domain"/>
    <property type="match status" value="1"/>
</dbReference>
<keyword evidence="4" id="KW-0285">Flavoprotein</keyword>
<evidence type="ECO:0000259" key="12">
    <source>
        <dbReference type="PROSITE" id="PS50113"/>
    </source>
</evidence>
<protein>
    <recommendedName>
        <fullName evidence="2">histidine kinase</fullName>
        <ecNumber evidence="2">2.7.13.3</ecNumber>
    </recommendedName>
</protein>
<dbReference type="EMBL" id="JAATJM010000002">
    <property type="protein sequence ID" value="NJC42643.1"/>
    <property type="molecule type" value="Genomic_DNA"/>
</dbReference>
<keyword evidence="6" id="KW-0808">Transferase</keyword>
<dbReference type="Pfam" id="PF07536">
    <property type="entry name" value="HWE_HK"/>
    <property type="match status" value="1"/>
</dbReference>
<dbReference type="SUPFAM" id="SSF55785">
    <property type="entry name" value="PYP-like sensor domain (PAS domain)"/>
    <property type="match status" value="2"/>
</dbReference>
<evidence type="ECO:0000256" key="4">
    <source>
        <dbReference type="ARBA" id="ARBA00022630"/>
    </source>
</evidence>
<evidence type="ECO:0000256" key="1">
    <source>
        <dbReference type="ARBA" id="ARBA00000085"/>
    </source>
</evidence>
<dbReference type="AlphaFoldDB" id="A0A7X5YMT8"/>
<dbReference type="RefSeq" id="WP_245161630.1">
    <property type="nucleotide sequence ID" value="NZ_JAATJM010000002.1"/>
</dbReference>
<dbReference type="InterPro" id="IPR036890">
    <property type="entry name" value="HATPase_C_sf"/>
</dbReference>
<evidence type="ECO:0000256" key="9">
    <source>
        <dbReference type="ARBA" id="ARBA00022777"/>
    </source>
</evidence>
<evidence type="ECO:0000256" key="3">
    <source>
        <dbReference type="ARBA" id="ARBA00022553"/>
    </source>
</evidence>
<keyword evidence="3" id="KW-0597">Phosphoprotein</keyword>
<feature type="domain" description="PAC" evidence="12">
    <location>
        <begin position="92"/>
        <end position="148"/>
    </location>
</feature>
<keyword evidence="10" id="KW-0067">ATP-binding</keyword>
<keyword evidence="8" id="KW-0547">Nucleotide-binding</keyword>
<organism evidence="13 14">
    <name type="scientific">Brevundimonas alba</name>
    <dbReference type="NCBI Taxonomy" id="74314"/>
    <lineage>
        <taxon>Bacteria</taxon>
        <taxon>Pseudomonadati</taxon>
        <taxon>Pseudomonadota</taxon>
        <taxon>Alphaproteobacteria</taxon>
        <taxon>Caulobacterales</taxon>
        <taxon>Caulobacteraceae</taxon>
        <taxon>Brevundimonas</taxon>
    </lineage>
</organism>
<keyword evidence="7" id="KW-0677">Repeat</keyword>
<dbReference type="InterPro" id="IPR013656">
    <property type="entry name" value="PAS_4"/>
</dbReference>
<dbReference type="Pfam" id="PF08448">
    <property type="entry name" value="PAS_4"/>
    <property type="match status" value="2"/>
</dbReference>
<keyword evidence="9 13" id="KW-0418">Kinase</keyword>
<dbReference type="SMART" id="SM00091">
    <property type="entry name" value="PAS"/>
    <property type="match status" value="2"/>
</dbReference>
<evidence type="ECO:0000256" key="11">
    <source>
        <dbReference type="ARBA" id="ARBA00023026"/>
    </source>
</evidence>
<name>A0A7X5YMT8_9CAUL</name>
<dbReference type="InterPro" id="IPR011102">
    <property type="entry name" value="Sig_transdc_His_kinase_HWE"/>
</dbReference>
<dbReference type="Gene3D" id="3.30.450.20">
    <property type="entry name" value="PAS domain"/>
    <property type="match status" value="2"/>
</dbReference>
<dbReference type="SMART" id="SM00911">
    <property type="entry name" value="HWE_HK"/>
    <property type="match status" value="1"/>
</dbReference>
<feature type="domain" description="PAC" evidence="12">
    <location>
        <begin position="255"/>
        <end position="310"/>
    </location>
</feature>
<evidence type="ECO:0000256" key="7">
    <source>
        <dbReference type="ARBA" id="ARBA00022737"/>
    </source>
</evidence>
<accession>A0A7X5YMT8</accession>
<evidence type="ECO:0000256" key="2">
    <source>
        <dbReference type="ARBA" id="ARBA00012438"/>
    </source>
</evidence>
<reference evidence="13 14" key="1">
    <citation type="submission" date="2020-03" db="EMBL/GenBank/DDBJ databases">
        <title>Genomic Encyclopedia of Type Strains, Phase IV (KMG-IV): sequencing the most valuable type-strain genomes for metagenomic binning, comparative biology and taxonomic classification.</title>
        <authorList>
            <person name="Goeker M."/>
        </authorList>
    </citation>
    <scope>NUCLEOTIDE SEQUENCE [LARGE SCALE GENOMIC DNA]</scope>
    <source>
        <strain evidence="13 14">DSM 4736</strain>
    </source>
</reference>
<dbReference type="GO" id="GO:0004673">
    <property type="term" value="F:protein histidine kinase activity"/>
    <property type="evidence" value="ECO:0007669"/>
    <property type="project" value="UniProtKB-EC"/>
</dbReference>
<dbReference type="InterPro" id="IPR035965">
    <property type="entry name" value="PAS-like_dom_sf"/>
</dbReference>
<comment type="catalytic activity">
    <reaction evidence="1">
        <text>ATP + protein L-histidine = ADP + protein N-phospho-L-histidine.</text>
        <dbReference type="EC" id="2.7.13.3"/>
    </reaction>
</comment>
<dbReference type="InterPro" id="IPR000700">
    <property type="entry name" value="PAS-assoc_C"/>
</dbReference>
<dbReference type="CDD" id="cd00130">
    <property type="entry name" value="PAS"/>
    <property type="match status" value="1"/>
</dbReference>
<dbReference type="PANTHER" id="PTHR41523">
    <property type="entry name" value="TWO-COMPONENT SYSTEM SENSOR PROTEIN"/>
    <property type="match status" value="1"/>
</dbReference>
<dbReference type="PANTHER" id="PTHR41523:SF7">
    <property type="entry name" value="HISTIDINE KINASE"/>
    <property type="match status" value="1"/>
</dbReference>
<gene>
    <name evidence="13" type="ORF">GGQ87_002938</name>
</gene>
<keyword evidence="11" id="KW-0843">Virulence</keyword>
<evidence type="ECO:0000313" key="14">
    <source>
        <dbReference type="Proteomes" id="UP000587415"/>
    </source>
</evidence>
<dbReference type="InterPro" id="IPR000014">
    <property type="entry name" value="PAS"/>
</dbReference>
<evidence type="ECO:0000313" key="13">
    <source>
        <dbReference type="EMBL" id="NJC42643.1"/>
    </source>
</evidence>
<evidence type="ECO:0000256" key="5">
    <source>
        <dbReference type="ARBA" id="ARBA00022643"/>
    </source>
</evidence>
<evidence type="ECO:0000256" key="10">
    <source>
        <dbReference type="ARBA" id="ARBA00022840"/>
    </source>
</evidence>
<dbReference type="EC" id="2.7.13.3" evidence="2"/>
<dbReference type="GO" id="GO:0005524">
    <property type="term" value="F:ATP binding"/>
    <property type="evidence" value="ECO:0007669"/>
    <property type="project" value="UniProtKB-KW"/>
</dbReference>
<comment type="caution">
    <text evidence="13">The sequence shown here is derived from an EMBL/GenBank/DDBJ whole genome shotgun (WGS) entry which is preliminary data.</text>
</comment>
<dbReference type="Proteomes" id="UP000587415">
    <property type="component" value="Unassembled WGS sequence"/>
</dbReference>
<dbReference type="PROSITE" id="PS50113">
    <property type="entry name" value="PAC"/>
    <property type="match status" value="2"/>
</dbReference>
<evidence type="ECO:0000256" key="6">
    <source>
        <dbReference type="ARBA" id="ARBA00022679"/>
    </source>
</evidence>
<keyword evidence="5" id="KW-0288">FMN</keyword>
<keyword evidence="14" id="KW-1185">Reference proteome</keyword>
<sequence length="502" mass="55265">MAKSGGLAVDLASAFDASPNPYVLLTPDLRIAGVNQAYLDVTHTTREGLIGQPLFSAFDSGPGDEAPENVRQVRESLERARDTRQRDHLALVRFSIPVRLQDGREVFEDRYWSATHTPVLDERGGVVFLLQHTTDITELQRLRQQSRRTGAVTALDSILGGAVLVRAEQVQEANRRLETERNRLLEMFMQAPGFVCVLTGPDHVFQMHNPAYAQLIGHRDITGKPVREALPEIVNQGYAEFLDSVYATGEPHEGRASQLQLQRTPGAPLETLYLNFVYQPIRDSAGAIAGIFVQGHDVTESVRAAERQKLMIDELNHRVKNTLATVQSIAMQTARSHADPRTFAEGFQARLLALSHTHDLLTRSHWEGAGLGSILEHETEAHGAHRVSVAGPPVPLPPAAALSFGMIFHELATNAAKYGALSVPGGRIMVDWALANQANPRLELTWREIDGPGVIQPERKGFGSRLIERNVRHDLAGDVKLDYAADGFVATFSIPLDREQAT</sequence>
<proteinExistence type="predicted"/>
<evidence type="ECO:0000256" key="8">
    <source>
        <dbReference type="ARBA" id="ARBA00022741"/>
    </source>
</evidence>